<feature type="region of interest" description="Disordered" evidence="1">
    <location>
        <begin position="62"/>
        <end position="87"/>
    </location>
</feature>
<dbReference type="EMBL" id="MUNK01000189">
    <property type="protein sequence ID" value="OTA26296.1"/>
    <property type="molecule type" value="Genomic_DNA"/>
</dbReference>
<sequence length="87" mass="9966">MEDAMQLVADSQLRPSHHHHVSLSRDKNIDSPAPALLLVNRRSARTTSILVVYDMAAAMRHAQASQNQVSRHRRVRLQRKHSRPLSR</sequence>
<evidence type="ECO:0000313" key="2">
    <source>
        <dbReference type="EMBL" id="OTA26296.1"/>
    </source>
</evidence>
<feature type="region of interest" description="Disordered" evidence="1">
    <location>
        <begin position="1"/>
        <end position="28"/>
    </location>
</feature>
<feature type="compositionally biased region" description="Basic residues" evidence="1">
    <location>
        <begin position="70"/>
        <end position="87"/>
    </location>
</feature>
<name>A0A1Z5SYE1_HORWE</name>
<evidence type="ECO:0000256" key="1">
    <source>
        <dbReference type="SAM" id="MobiDB-lite"/>
    </source>
</evidence>
<dbReference type="AlphaFoldDB" id="A0A1Z5SYE1"/>
<dbReference type="Proteomes" id="UP000194280">
    <property type="component" value="Unassembled WGS sequence"/>
</dbReference>
<dbReference type="VEuPathDB" id="FungiDB:BTJ68_10553"/>
<protein>
    <submittedName>
        <fullName evidence="2">Uncharacterized protein</fullName>
    </submittedName>
</protein>
<reference evidence="2 3" key="1">
    <citation type="submission" date="2017-01" db="EMBL/GenBank/DDBJ databases">
        <title>The recent genome duplication of the halophilic yeast Hortaea werneckii: insights from long-read sequencing.</title>
        <authorList>
            <person name="Sinha S."/>
            <person name="Flibotte S."/>
            <person name="Neira M."/>
            <person name="Lenassi M."/>
            <person name="Gostincar C."/>
            <person name="Stajich J.E."/>
            <person name="Nislow C.E."/>
        </authorList>
    </citation>
    <scope>NUCLEOTIDE SEQUENCE [LARGE SCALE GENOMIC DNA]</scope>
    <source>
        <strain evidence="2 3">EXF-2000</strain>
    </source>
</reference>
<dbReference type="InParanoid" id="A0A1Z5SYE1"/>
<gene>
    <name evidence="2" type="ORF">BTJ68_10553</name>
</gene>
<keyword evidence="3" id="KW-1185">Reference proteome</keyword>
<evidence type="ECO:0000313" key="3">
    <source>
        <dbReference type="Proteomes" id="UP000194280"/>
    </source>
</evidence>
<comment type="caution">
    <text evidence="2">The sequence shown here is derived from an EMBL/GenBank/DDBJ whole genome shotgun (WGS) entry which is preliminary data.</text>
</comment>
<accession>A0A1Z5SYE1</accession>
<proteinExistence type="predicted"/>
<organism evidence="2 3">
    <name type="scientific">Hortaea werneckii EXF-2000</name>
    <dbReference type="NCBI Taxonomy" id="1157616"/>
    <lineage>
        <taxon>Eukaryota</taxon>
        <taxon>Fungi</taxon>
        <taxon>Dikarya</taxon>
        <taxon>Ascomycota</taxon>
        <taxon>Pezizomycotina</taxon>
        <taxon>Dothideomycetes</taxon>
        <taxon>Dothideomycetidae</taxon>
        <taxon>Mycosphaerellales</taxon>
        <taxon>Teratosphaeriaceae</taxon>
        <taxon>Hortaea</taxon>
    </lineage>
</organism>